<dbReference type="Gene3D" id="3.40.50.150">
    <property type="entry name" value="Vaccinia Virus protein VP39"/>
    <property type="match status" value="1"/>
</dbReference>
<dbReference type="EMBL" id="QUMQ01000001">
    <property type="protein sequence ID" value="REF97749.1"/>
    <property type="molecule type" value="Genomic_DNA"/>
</dbReference>
<organism evidence="2 3">
    <name type="scientific">Asanoa ferruginea</name>
    <dbReference type="NCBI Taxonomy" id="53367"/>
    <lineage>
        <taxon>Bacteria</taxon>
        <taxon>Bacillati</taxon>
        <taxon>Actinomycetota</taxon>
        <taxon>Actinomycetes</taxon>
        <taxon>Micromonosporales</taxon>
        <taxon>Micromonosporaceae</taxon>
        <taxon>Asanoa</taxon>
    </lineage>
</organism>
<dbReference type="OrthoDB" id="3355699at2"/>
<dbReference type="Pfam" id="PF04672">
    <property type="entry name" value="Methyltransf_19"/>
    <property type="match status" value="1"/>
</dbReference>
<feature type="region of interest" description="Disordered" evidence="1">
    <location>
        <begin position="230"/>
        <end position="255"/>
    </location>
</feature>
<dbReference type="AlphaFoldDB" id="A0A3D9ZLM2"/>
<name>A0A3D9ZLM2_9ACTN</name>
<evidence type="ECO:0000313" key="3">
    <source>
        <dbReference type="Proteomes" id="UP000256913"/>
    </source>
</evidence>
<reference evidence="2 3" key="1">
    <citation type="submission" date="2018-08" db="EMBL/GenBank/DDBJ databases">
        <title>Sequencing the genomes of 1000 actinobacteria strains.</title>
        <authorList>
            <person name="Klenk H.-P."/>
        </authorList>
    </citation>
    <scope>NUCLEOTIDE SEQUENCE [LARGE SCALE GENOMIC DNA]</scope>
    <source>
        <strain evidence="2 3">DSM 44099</strain>
    </source>
</reference>
<comment type="caution">
    <text evidence="2">The sequence shown here is derived from an EMBL/GenBank/DDBJ whole genome shotgun (WGS) entry which is preliminary data.</text>
</comment>
<sequence>MTVDEAPNVARMWDYHQGGDRASPADRRLADAVTTACPELPEAARANRAFLGRVLQHLVARGIRQFLDLGAGLPTARNTHQMVCGSRVVYVDTDPMAVLHNRIGVIGNPDVTVVQADLRDPELVLRHRDVRHYIDFARPVAVLALAVYHFVPDAEEPASGTASIYDHVAPGSYLAISHGSADDSPDRVGRVADLYAAAGIPLRPRSRSEIAALFDRFALVGPGLVAARRWEPSAPPPATPRPAGWYAGLGRKTGP</sequence>
<keyword evidence="2" id="KW-0808">Transferase</keyword>
<gene>
    <name evidence="2" type="ORF">DFJ67_3754</name>
</gene>
<protein>
    <submittedName>
        <fullName evidence="2">S-adenosyl methyltransferase</fullName>
    </submittedName>
</protein>
<dbReference type="InterPro" id="IPR029063">
    <property type="entry name" value="SAM-dependent_MTases_sf"/>
</dbReference>
<dbReference type="Proteomes" id="UP000256913">
    <property type="component" value="Unassembled WGS sequence"/>
</dbReference>
<dbReference type="InterPro" id="IPR006764">
    <property type="entry name" value="SAM_dep_MeTrfase_SAV2177_type"/>
</dbReference>
<evidence type="ECO:0000313" key="2">
    <source>
        <dbReference type="EMBL" id="REF97749.1"/>
    </source>
</evidence>
<dbReference type="GO" id="GO:0008168">
    <property type="term" value="F:methyltransferase activity"/>
    <property type="evidence" value="ECO:0007669"/>
    <property type="project" value="UniProtKB-KW"/>
</dbReference>
<keyword evidence="2" id="KW-0489">Methyltransferase</keyword>
<keyword evidence="3" id="KW-1185">Reference proteome</keyword>
<dbReference type="SUPFAM" id="SSF53335">
    <property type="entry name" value="S-adenosyl-L-methionine-dependent methyltransferases"/>
    <property type="match status" value="1"/>
</dbReference>
<proteinExistence type="predicted"/>
<dbReference type="RefSeq" id="WP_116069151.1">
    <property type="nucleotide sequence ID" value="NZ_BONB01000041.1"/>
</dbReference>
<dbReference type="GO" id="GO:0032259">
    <property type="term" value="P:methylation"/>
    <property type="evidence" value="ECO:0007669"/>
    <property type="project" value="UniProtKB-KW"/>
</dbReference>
<dbReference type="PIRSF" id="PIRSF017393">
    <property type="entry name" value="MTase_SAV2177"/>
    <property type="match status" value="1"/>
</dbReference>
<evidence type="ECO:0000256" key="1">
    <source>
        <dbReference type="SAM" id="MobiDB-lite"/>
    </source>
</evidence>
<accession>A0A3D9ZLM2</accession>